<accession>A0ABD5WV52</accession>
<organism evidence="2 3">
    <name type="scientific">Halorussus caseinilyticus</name>
    <dbReference type="NCBI Taxonomy" id="3034025"/>
    <lineage>
        <taxon>Archaea</taxon>
        <taxon>Methanobacteriati</taxon>
        <taxon>Methanobacteriota</taxon>
        <taxon>Stenosarchaea group</taxon>
        <taxon>Halobacteria</taxon>
        <taxon>Halobacteriales</taxon>
        <taxon>Haladaptataceae</taxon>
        <taxon>Halorussus</taxon>
    </lineage>
</organism>
<dbReference type="RefSeq" id="WP_276279508.1">
    <property type="nucleotide sequence ID" value="NZ_CP119809.1"/>
</dbReference>
<dbReference type="InterPro" id="IPR006311">
    <property type="entry name" value="TAT_signal"/>
</dbReference>
<keyword evidence="3" id="KW-1185">Reference proteome</keyword>
<comment type="caution">
    <text evidence="2">The sequence shown here is derived from an EMBL/GenBank/DDBJ whole genome shotgun (WGS) entry which is preliminary data.</text>
</comment>
<dbReference type="GeneID" id="79304083"/>
<reference evidence="2 3" key="1">
    <citation type="journal article" date="2019" name="Int. J. Syst. Evol. Microbiol.">
        <title>The Global Catalogue of Microorganisms (GCM) 10K type strain sequencing project: providing services to taxonomists for standard genome sequencing and annotation.</title>
        <authorList>
            <consortium name="The Broad Institute Genomics Platform"/>
            <consortium name="The Broad Institute Genome Sequencing Center for Infectious Disease"/>
            <person name="Wu L."/>
            <person name="Ma J."/>
        </authorList>
    </citation>
    <scope>NUCLEOTIDE SEQUENCE [LARGE SCALE GENOMIC DNA]</scope>
    <source>
        <strain evidence="2 3">DT72</strain>
    </source>
</reference>
<sequence>MNRERRAVLRGIAALTVGAVGSGAAAENGVTAERGPAADGASAPSARQEVDTSLAPGVTLFDLNGDGSYTATVEAGDDARDEAHPRPIHVTSGGNSTVDYAASIAAPSSETTLGGLGELAYDYYEGPNNVNPDDSGALAPDETFLVVENADGRHGMYLTADAGGGDERWTTFDVLARMRGDTAGTSRWFEYTETEGGESATFDDVIARFGDDARLVRVGVGHGNAVNPATLDLYYDNLVIDGRTSRFPVSVTKRVSQSRTA</sequence>
<proteinExistence type="predicted"/>
<protein>
    <submittedName>
        <fullName evidence="2">Uncharacterized protein</fullName>
    </submittedName>
</protein>
<name>A0ABD5WV52_9EURY</name>
<evidence type="ECO:0000256" key="1">
    <source>
        <dbReference type="SAM" id="MobiDB-lite"/>
    </source>
</evidence>
<dbReference type="Proteomes" id="UP001596407">
    <property type="component" value="Unassembled WGS sequence"/>
</dbReference>
<feature type="region of interest" description="Disordered" evidence="1">
    <location>
        <begin position="29"/>
        <end position="49"/>
    </location>
</feature>
<feature type="compositionally biased region" description="Low complexity" evidence="1">
    <location>
        <begin position="34"/>
        <end position="47"/>
    </location>
</feature>
<dbReference type="AlphaFoldDB" id="A0ABD5WV52"/>
<dbReference type="EMBL" id="JBHSZH010000005">
    <property type="protein sequence ID" value="MFC7082476.1"/>
    <property type="molecule type" value="Genomic_DNA"/>
</dbReference>
<feature type="region of interest" description="Disordered" evidence="1">
    <location>
        <begin position="76"/>
        <end position="96"/>
    </location>
</feature>
<dbReference type="PROSITE" id="PS51318">
    <property type="entry name" value="TAT"/>
    <property type="match status" value="1"/>
</dbReference>
<gene>
    <name evidence="2" type="ORF">ACFQJ6_22710</name>
</gene>
<evidence type="ECO:0000313" key="2">
    <source>
        <dbReference type="EMBL" id="MFC7082476.1"/>
    </source>
</evidence>
<evidence type="ECO:0000313" key="3">
    <source>
        <dbReference type="Proteomes" id="UP001596407"/>
    </source>
</evidence>